<evidence type="ECO:0000256" key="1">
    <source>
        <dbReference type="ARBA" id="ARBA00009986"/>
    </source>
</evidence>
<dbReference type="EMBL" id="JACAZE010000010">
    <property type="protein sequence ID" value="KAF7305372.1"/>
    <property type="molecule type" value="Genomic_DNA"/>
</dbReference>
<dbReference type="PROSITE" id="PS00687">
    <property type="entry name" value="ALDEHYDE_DEHYDR_GLU"/>
    <property type="match status" value="1"/>
</dbReference>
<evidence type="ECO:0000256" key="3">
    <source>
        <dbReference type="ARBA" id="ARBA00023002"/>
    </source>
</evidence>
<dbReference type="Pfam" id="PF00171">
    <property type="entry name" value="Aldedh"/>
    <property type="match status" value="1"/>
</dbReference>
<dbReference type="InterPro" id="IPR050740">
    <property type="entry name" value="Aldehyde_DH_Superfamily"/>
</dbReference>
<dbReference type="InterPro" id="IPR016162">
    <property type="entry name" value="Ald_DH_N"/>
</dbReference>
<keyword evidence="3 5" id="KW-0560">Oxidoreductase</keyword>
<dbReference type="InterPro" id="IPR029510">
    <property type="entry name" value="Ald_DH_CS_GLU"/>
</dbReference>
<keyword evidence="8" id="KW-1185">Reference proteome</keyword>
<accession>A0A8H6W593</accession>
<dbReference type="PANTHER" id="PTHR43353">
    <property type="entry name" value="SUCCINATE-SEMIALDEHYDE DEHYDROGENASE, MITOCHONDRIAL"/>
    <property type="match status" value="1"/>
</dbReference>
<proteinExistence type="inferred from homology"/>
<comment type="similarity">
    <text evidence="1 5">Belongs to the aldehyde dehydrogenase family.</text>
</comment>
<dbReference type="GO" id="GO:0009450">
    <property type="term" value="P:gamma-aminobutyric acid catabolic process"/>
    <property type="evidence" value="ECO:0007669"/>
    <property type="project" value="TreeGrafter"/>
</dbReference>
<keyword evidence="2" id="KW-0521">NADP</keyword>
<dbReference type="Gene3D" id="3.40.309.10">
    <property type="entry name" value="Aldehyde Dehydrogenase, Chain A, domain 2"/>
    <property type="match status" value="1"/>
</dbReference>
<dbReference type="GO" id="GO:0004777">
    <property type="term" value="F:succinate-semialdehyde dehydrogenase (NAD+) activity"/>
    <property type="evidence" value="ECO:0007669"/>
    <property type="project" value="TreeGrafter"/>
</dbReference>
<dbReference type="CDD" id="cd07105">
    <property type="entry name" value="ALDH_SaliADH"/>
    <property type="match status" value="1"/>
</dbReference>
<sequence>MSTVPLFIDGKERVSNSTFPVISPLSHKTLYSCSTASPADTDAAIAAATAAFPRWSKTKPIERRTILLKAADLLEKYAEELKQTMKEETGSDEGFAQFNIFTTAEHIRDTAGKISAISGSVPICQEPGRSAMVLKEPYGVILSIAPWNAPYILGGRSIIFPLATGNTVVLKGSELSPRCMYHLGRIFSEAGLPAGALNIVYTPRESSPAITKQLIEAPAIRKINFTGSTAVGAAIAAIAGRALKPCIMELGGKAAAIVLEDADIEHTAMQCVLGSFLHSGQICMSTERIIVHKDIVDKFRPALQQAVAGFSPADAVSPVLAQAGTVARNRALVADAVCKGATVIHGDHTADEMHPETGEPSATRLRPVIVEGVTMEMDLYSVESFGPSVSMIVVESEDEAVEIANDVEYGLNAAVFSKDLARALRVAKRLDSGNIHINSMSVHDEASLPHGGVKASGWGRFNGEWGLDEFLRVKTITFME</sequence>
<evidence type="ECO:0000256" key="5">
    <source>
        <dbReference type="RuleBase" id="RU003345"/>
    </source>
</evidence>
<gene>
    <name evidence="7" type="ORF">HMN09_00789400</name>
</gene>
<reference evidence="7" key="1">
    <citation type="submission" date="2020-05" db="EMBL/GenBank/DDBJ databases">
        <title>Mycena genomes resolve the evolution of fungal bioluminescence.</title>
        <authorList>
            <person name="Tsai I.J."/>
        </authorList>
    </citation>
    <scope>NUCLEOTIDE SEQUENCE</scope>
    <source>
        <strain evidence="7">110903Hualien_Pintung</strain>
    </source>
</reference>
<feature type="active site" evidence="4">
    <location>
        <position position="249"/>
    </location>
</feature>
<dbReference type="InterPro" id="IPR016161">
    <property type="entry name" value="Ald_DH/histidinol_DH"/>
</dbReference>
<dbReference type="OrthoDB" id="310895at2759"/>
<dbReference type="PANTHER" id="PTHR43353:SF6">
    <property type="entry name" value="CYTOPLASMIC ALDEHYDE DEHYDROGENASE (EUROFUNG)"/>
    <property type="match status" value="1"/>
</dbReference>
<dbReference type="InterPro" id="IPR015590">
    <property type="entry name" value="Aldehyde_DH_dom"/>
</dbReference>
<evidence type="ECO:0000256" key="4">
    <source>
        <dbReference type="PROSITE-ProRule" id="PRU10007"/>
    </source>
</evidence>
<dbReference type="Proteomes" id="UP000613580">
    <property type="component" value="Unassembled WGS sequence"/>
</dbReference>
<dbReference type="AlphaFoldDB" id="A0A8H6W593"/>
<dbReference type="InterPro" id="IPR016163">
    <property type="entry name" value="Ald_DH_C"/>
</dbReference>
<evidence type="ECO:0000313" key="7">
    <source>
        <dbReference type="EMBL" id="KAF7305372.1"/>
    </source>
</evidence>
<dbReference type="Gene3D" id="3.40.605.10">
    <property type="entry name" value="Aldehyde Dehydrogenase, Chain A, domain 1"/>
    <property type="match status" value="1"/>
</dbReference>
<name>A0A8H6W593_MYCCL</name>
<evidence type="ECO:0000313" key="8">
    <source>
        <dbReference type="Proteomes" id="UP000613580"/>
    </source>
</evidence>
<dbReference type="FunFam" id="3.40.605.10:FF:000012">
    <property type="entry name" value="NAD-dependent succinate-semialdehyde dehydrogenase"/>
    <property type="match status" value="1"/>
</dbReference>
<comment type="caution">
    <text evidence="7">The sequence shown here is derived from an EMBL/GenBank/DDBJ whole genome shotgun (WGS) entry which is preliminary data.</text>
</comment>
<dbReference type="SUPFAM" id="SSF53720">
    <property type="entry name" value="ALDH-like"/>
    <property type="match status" value="1"/>
</dbReference>
<evidence type="ECO:0000256" key="2">
    <source>
        <dbReference type="ARBA" id="ARBA00022857"/>
    </source>
</evidence>
<evidence type="ECO:0000259" key="6">
    <source>
        <dbReference type="Pfam" id="PF00171"/>
    </source>
</evidence>
<protein>
    <submittedName>
        <fullName evidence="7">Clathrin assembly protein</fullName>
    </submittedName>
</protein>
<feature type="domain" description="Aldehyde dehydrogenase" evidence="6">
    <location>
        <begin position="17"/>
        <end position="476"/>
    </location>
</feature>
<organism evidence="7 8">
    <name type="scientific">Mycena chlorophos</name>
    <name type="common">Agaric fungus</name>
    <name type="synonym">Agaricus chlorophos</name>
    <dbReference type="NCBI Taxonomy" id="658473"/>
    <lineage>
        <taxon>Eukaryota</taxon>
        <taxon>Fungi</taxon>
        <taxon>Dikarya</taxon>
        <taxon>Basidiomycota</taxon>
        <taxon>Agaricomycotina</taxon>
        <taxon>Agaricomycetes</taxon>
        <taxon>Agaricomycetidae</taxon>
        <taxon>Agaricales</taxon>
        <taxon>Marasmiineae</taxon>
        <taxon>Mycenaceae</taxon>
        <taxon>Mycena</taxon>
    </lineage>
</organism>